<feature type="transmembrane region" description="Helical" evidence="7">
    <location>
        <begin position="414"/>
        <end position="431"/>
    </location>
</feature>
<feature type="transmembrane region" description="Helical" evidence="7">
    <location>
        <begin position="386"/>
        <end position="408"/>
    </location>
</feature>
<dbReference type="AlphaFoldDB" id="A0A0P1P4F3"/>
<feature type="transmembrane region" description="Helical" evidence="7">
    <location>
        <begin position="43"/>
        <end position="64"/>
    </location>
</feature>
<keyword evidence="3 7" id="KW-0812">Transmembrane</keyword>
<feature type="transmembrane region" description="Helical" evidence="7">
    <location>
        <begin position="187"/>
        <end position="207"/>
    </location>
</feature>
<reference evidence="8 9" key="1">
    <citation type="submission" date="2015-11" db="EMBL/GenBank/DDBJ databases">
        <authorList>
            <person name="Zhang Y."/>
            <person name="Guo Z."/>
        </authorList>
    </citation>
    <scope>NUCLEOTIDE SEQUENCE [LARGE SCALE GENOMIC DNA]</scope>
    <source>
        <strain evidence="8">JGI-4</strain>
    </source>
</reference>
<proteinExistence type="inferred from homology"/>
<dbReference type="Proteomes" id="UP000182011">
    <property type="component" value="Unassembled WGS sequence"/>
</dbReference>
<dbReference type="GO" id="GO:0005412">
    <property type="term" value="F:D-glucose:sodium symporter activity"/>
    <property type="evidence" value="ECO:0007669"/>
    <property type="project" value="TreeGrafter"/>
</dbReference>
<feature type="transmembrane region" description="Helical" evidence="7">
    <location>
        <begin position="343"/>
        <end position="365"/>
    </location>
</feature>
<evidence type="ECO:0000256" key="3">
    <source>
        <dbReference type="ARBA" id="ARBA00022692"/>
    </source>
</evidence>
<dbReference type="PANTHER" id="PTHR11819:SF77">
    <property type="entry name" value="SODIUM_GLUCOSE COTRANSPORT PROTEIN"/>
    <property type="match status" value="1"/>
</dbReference>
<evidence type="ECO:0000256" key="7">
    <source>
        <dbReference type="SAM" id="Phobius"/>
    </source>
</evidence>
<dbReference type="InterPro" id="IPR038377">
    <property type="entry name" value="Na/Glc_symporter_sf"/>
</dbReference>
<comment type="subcellular location">
    <subcellularLocation>
        <location evidence="1">Membrane</location>
        <topology evidence="1">Multi-pass membrane protein</topology>
    </subcellularLocation>
</comment>
<dbReference type="InterPro" id="IPR001734">
    <property type="entry name" value="Na/solute_symporter"/>
</dbReference>
<evidence type="ECO:0000256" key="4">
    <source>
        <dbReference type="ARBA" id="ARBA00022989"/>
    </source>
</evidence>
<dbReference type="GO" id="GO:0005886">
    <property type="term" value="C:plasma membrane"/>
    <property type="evidence" value="ECO:0007669"/>
    <property type="project" value="TreeGrafter"/>
</dbReference>
<organism evidence="8 9">
    <name type="scientific">Candidatus Kryptonium thompsonii</name>
    <dbReference type="NCBI Taxonomy" id="1633631"/>
    <lineage>
        <taxon>Bacteria</taxon>
        <taxon>Pseudomonadati</taxon>
        <taxon>Candidatus Kryptoniota</taxon>
        <taxon>Candidatus Kryptonium</taxon>
    </lineage>
</organism>
<evidence type="ECO:0000256" key="5">
    <source>
        <dbReference type="ARBA" id="ARBA00023136"/>
    </source>
</evidence>
<keyword evidence="5 7" id="KW-0472">Membrane</keyword>
<dbReference type="Pfam" id="PF00474">
    <property type="entry name" value="SSF"/>
    <property type="match status" value="1"/>
</dbReference>
<dbReference type="Gene3D" id="1.20.1730.10">
    <property type="entry name" value="Sodium/glucose cotransporter"/>
    <property type="match status" value="1"/>
</dbReference>
<evidence type="ECO:0000256" key="2">
    <source>
        <dbReference type="ARBA" id="ARBA00006434"/>
    </source>
</evidence>
<evidence type="ECO:0000313" key="8">
    <source>
        <dbReference type="EMBL" id="CUU09060.1"/>
    </source>
</evidence>
<feature type="transmembrane region" description="Helical" evidence="7">
    <location>
        <begin position="6"/>
        <end position="23"/>
    </location>
</feature>
<accession>A0A0P1P4F3</accession>
<gene>
    <name evidence="8" type="ORF">JGI4_02261</name>
</gene>
<protein>
    <submittedName>
        <fullName evidence="8">Na+/proline symporter</fullName>
    </submittedName>
</protein>
<feature type="transmembrane region" description="Helical" evidence="7">
    <location>
        <begin position="438"/>
        <end position="457"/>
    </location>
</feature>
<evidence type="ECO:0000313" key="9">
    <source>
        <dbReference type="Proteomes" id="UP000182011"/>
    </source>
</evidence>
<feature type="transmembrane region" description="Helical" evidence="7">
    <location>
        <begin position="76"/>
        <end position="96"/>
    </location>
</feature>
<dbReference type="RefSeq" id="WP_075432264.1">
    <property type="nucleotide sequence ID" value="NZ_CZVM01000026.1"/>
</dbReference>
<name>A0A0P1P4F3_9BACT</name>
<feature type="transmembrane region" description="Helical" evidence="7">
    <location>
        <begin position="125"/>
        <end position="152"/>
    </location>
</feature>
<feature type="transmembrane region" description="Helical" evidence="7">
    <location>
        <begin position="524"/>
        <end position="543"/>
    </location>
</feature>
<feature type="transmembrane region" description="Helical" evidence="7">
    <location>
        <begin position="237"/>
        <end position="256"/>
    </location>
</feature>
<sequence length="585" mass="65781">MQLIDWIIVAAYFLLSVIIGVYYSKRAGKSVGEFFLSGRNLPWWLAGTSMVATTFAADTPLAVTELVAKNGIAGNWLWWNFLFGSMLTVFFFARLWRRAGILTDVEFVEVRYSGKPASFLRGFKALYLGLFVNTVIIGWVNVAMVSILTGFFGVSEEIVRYYVFGAMLIVAIYSALSGLWGVAVTDAFQFAIAMVGTIVLAIVVVNLPDINGISGLKEKLPEWVFKFTPVVGAEKELAYGGVLALSVSSFIAYIFVQWWASWYPGAEPGGGGYVAQRMMSAKDEKHSLLATLWFTIAHYCIRPWPWIIVGLATLVLYPELGLDDKKLGYIYAMRDYLPAGLKGLLIAAFFAAYMSTIATHLNWGTSYVINDFYRRFVKRDGSEKHYVFVARLVTLIVMVVSVLITLIIKTISGAWQFIIEASAGLGLVLILRWYWWRINAWSEIVAMIAPLFGYAYIKFFTKITFPETLFYIVGFTTASWLLATFITKPVDREHLVNFYRRVHPGGIGWKKIAKGIRDVNPDSGYIYLFLDWISGIVLVYMSLFGIGKIVLGEYLIGIVYLLIGLIAGLVIYWDLSKRGWEKAIR</sequence>
<evidence type="ECO:0000256" key="6">
    <source>
        <dbReference type="RuleBase" id="RU362091"/>
    </source>
</evidence>
<dbReference type="PANTHER" id="PTHR11819">
    <property type="entry name" value="SOLUTE CARRIER FAMILY 5"/>
    <property type="match status" value="1"/>
</dbReference>
<keyword evidence="4 7" id="KW-1133">Transmembrane helix</keyword>
<accession>A0A0P1LJC4</accession>
<feature type="transmembrane region" description="Helical" evidence="7">
    <location>
        <begin position="158"/>
        <end position="180"/>
    </location>
</feature>
<accession>A0A0P1LUH3</accession>
<comment type="similarity">
    <text evidence="2 6">Belongs to the sodium:solute symporter (SSF) (TC 2.A.21) family.</text>
</comment>
<dbReference type="CDD" id="cd11477">
    <property type="entry name" value="SLC5sbd_u1"/>
    <property type="match status" value="1"/>
</dbReference>
<accession>A0A0P1MPV6</accession>
<evidence type="ECO:0000256" key="1">
    <source>
        <dbReference type="ARBA" id="ARBA00004141"/>
    </source>
</evidence>
<dbReference type="EMBL" id="FAOP01000012">
    <property type="protein sequence ID" value="CUU09060.1"/>
    <property type="molecule type" value="Genomic_DNA"/>
</dbReference>
<dbReference type="PROSITE" id="PS50283">
    <property type="entry name" value="NA_SOLUT_SYMP_3"/>
    <property type="match status" value="1"/>
</dbReference>
<feature type="transmembrane region" description="Helical" evidence="7">
    <location>
        <begin position="287"/>
        <end position="317"/>
    </location>
</feature>
<feature type="transmembrane region" description="Helical" evidence="7">
    <location>
        <begin position="555"/>
        <end position="575"/>
    </location>
</feature>
<accession>A0A0S4ND65</accession>
<dbReference type="STRING" id="1633631.GCA_001442925_02254"/>
<feature type="transmembrane region" description="Helical" evidence="7">
    <location>
        <begin position="469"/>
        <end position="487"/>
    </location>
</feature>